<reference evidence="3" key="1">
    <citation type="submission" date="2022-10" db="EMBL/GenBank/DDBJ databases">
        <title>Tapping the CABI collections for fungal endophytes: first genome assemblies for Collariella, Neodidymelliopsis, Ascochyta clinopodiicola, Didymella pomorum, Didymosphaeria variabile, Neocosmospora piperis and Neocucurbitaria cava.</title>
        <authorList>
            <person name="Hill R."/>
        </authorList>
    </citation>
    <scope>NUCLEOTIDE SEQUENCE</scope>
    <source>
        <strain evidence="3">IMI 366586</strain>
    </source>
</reference>
<dbReference type="OrthoDB" id="5238236at2759"/>
<protein>
    <recommendedName>
        <fullName evidence="2">DUF6604 domain-containing protein</fullName>
    </recommendedName>
</protein>
<accession>A0A9W9BLN5</accession>
<dbReference type="Pfam" id="PF20253">
    <property type="entry name" value="DUF6604"/>
    <property type="match status" value="1"/>
</dbReference>
<comment type="caution">
    <text evidence="3">The sequence shown here is derived from an EMBL/GenBank/DDBJ whole genome shotgun (WGS) entry which is preliminary data.</text>
</comment>
<dbReference type="EMBL" id="JAPEUR010000226">
    <property type="protein sequence ID" value="KAJ4314582.1"/>
    <property type="molecule type" value="Genomic_DNA"/>
</dbReference>
<feature type="domain" description="DUF6604" evidence="2">
    <location>
        <begin position="11"/>
        <end position="283"/>
    </location>
</feature>
<feature type="region of interest" description="Disordered" evidence="1">
    <location>
        <begin position="40"/>
        <end position="77"/>
    </location>
</feature>
<keyword evidence="4" id="KW-1185">Reference proteome</keyword>
<sequence>MLPQALVSVYREYKKDTNSIATWLASTAKECGYPPDLLSNTPFPQQQQQQQQQQQPANSGRLKGKARTEAKKNKAKAAAKTTPVSRYIISINDFISLAEYISASKIPALSVPEAFFNTLHRVISVRSSFSTELSRHGAKADTESDARHSYFVGILEKVREVLKPFKPPTASSSSDDVEILTNQFDALEVYEPSQDFLDAPDIPRPQVARQDAAIYEADPWPTLEEALIAFAMMCKDLAEIRQFVSDLWSAFVSQDGELNDPAAMAVVTNTGLEFAANIIEDMSPIFKEHGGAFAICQTYMTRILSQPDESPEECRKRMAEPSSQGEYYDVSNSCYFFIGSLLYTLAAIPWQGNTALYPEGHFGVYDPESDWTSKTGLQKFEEDGIIMSELFMEALALVHHIPDYPVTDEFIRGVKHFKETNEIPFSLIFAAQVNLDIHHAVRGFAETSVPTLLTRLEAMNAPLQVAIDRHKTLKSPHWSTSNEEGLQGTVESIEWFRQDPLHEVKTLLADGDPKARELVEATEKHRLLRRSPIVAGLALYHYRAEVHDVGLAITNAWGSIIPLAHLYNAVTNEGYSNCFWGDMETLFHLLGEEQFFVGGPPDNTADYAKRFLLQIGVSSSVFANRRRHSRVTVDDFSRAATRFLKPHAPIHSSLRDRYQNNMSRMNWSPESIEEILSQSEMQLTAVALARLKGKRPGTAQAVRVSLPELLACLGEAIESEIHELAFPYALMHIATWAFLTTIIPGYDQVLRDTFGQTYTQQWQLPFMIGHILALADGMDGWDHSILNMAGRAMDAMATLENGTSMATRQMFKLCGRDFKISRKELDRLRSDEDEDEDDGDDSQFGRD</sequence>
<organism evidence="3 4">
    <name type="scientific">Fusarium piperis</name>
    <dbReference type="NCBI Taxonomy" id="1435070"/>
    <lineage>
        <taxon>Eukaryota</taxon>
        <taxon>Fungi</taxon>
        <taxon>Dikarya</taxon>
        <taxon>Ascomycota</taxon>
        <taxon>Pezizomycotina</taxon>
        <taxon>Sordariomycetes</taxon>
        <taxon>Hypocreomycetidae</taxon>
        <taxon>Hypocreales</taxon>
        <taxon>Nectriaceae</taxon>
        <taxon>Fusarium</taxon>
        <taxon>Fusarium solani species complex</taxon>
    </lineage>
</organism>
<evidence type="ECO:0000256" key="1">
    <source>
        <dbReference type="SAM" id="MobiDB-lite"/>
    </source>
</evidence>
<dbReference type="PANTHER" id="PTHR38795:SF1">
    <property type="entry name" value="DUF6604 DOMAIN-CONTAINING PROTEIN"/>
    <property type="match status" value="1"/>
</dbReference>
<dbReference type="Proteomes" id="UP001140502">
    <property type="component" value="Unassembled WGS sequence"/>
</dbReference>
<dbReference type="AlphaFoldDB" id="A0A9W9BLN5"/>
<feature type="compositionally biased region" description="Low complexity" evidence="1">
    <location>
        <begin position="45"/>
        <end position="55"/>
    </location>
</feature>
<name>A0A9W9BLN5_9HYPO</name>
<evidence type="ECO:0000259" key="2">
    <source>
        <dbReference type="Pfam" id="PF20253"/>
    </source>
</evidence>
<evidence type="ECO:0000313" key="3">
    <source>
        <dbReference type="EMBL" id="KAJ4314582.1"/>
    </source>
</evidence>
<feature type="compositionally biased region" description="Acidic residues" evidence="1">
    <location>
        <begin position="831"/>
        <end position="841"/>
    </location>
</feature>
<dbReference type="InterPro" id="IPR046539">
    <property type="entry name" value="DUF6604"/>
</dbReference>
<evidence type="ECO:0000313" key="4">
    <source>
        <dbReference type="Proteomes" id="UP001140502"/>
    </source>
</evidence>
<dbReference type="PANTHER" id="PTHR38795">
    <property type="entry name" value="DUF6604 DOMAIN-CONTAINING PROTEIN"/>
    <property type="match status" value="1"/>
</dbReference>
<gene>
    <name evidence="3" type="ORF">N0V84_008806</name>
</gene>
<proteinExistence type="predicted"/>
<feature type="region of interest" description="Disordered" evidence="1">
    <location>
        <begin position="825"/>
        <end position="847"/>
    </location>
</feature>